<dbReference type="SUPFAM" id="SSF56645">
    <property type="entry name" value="Acyl-CoA dehydrogenase NM domain-like"/>
    <property type="match status" value="1"/>
</dbReference>
<evidence type="ECO:0000259" key="8">
    <source>
        <dbReference type="Pfam" id="PF02771"/>
    </source>
</evidence>
<dbReference type="EMBL" id="CAMPGE010012147">
    <property type="protein sequence ID" value="CAI2370928.1"/>
    <property type="molecule type" value="Genomic_DNA"/>
</dbReference>
<dbReference type="GO" id="GO:0050660">
    <property type="term" value="F:flavin adenine dinucleotide binding"/>
    <property type="evidence" value="ECO:0007669"/>
    <property type="project" value="InterPro"/>
</dbReference>
<dbReference type="InterPro" id="IPR009075">
    <property type="entry name" value="AcylCo_DH/oxidase_C"/>
</dbReference>
<dbReference type="GO" id="GO:0003995">
    <property type="term" value="F:acyl-CoA dehydrogenase activity"/>
    <property type="evidence" value="ECO:0007669"/>
    <property type="project" value="InterPro"/>
</dbReference>
<evidence type="ECO:0000313" key="9">
    <source>
        <dbReference type="EMBL" id="CAI2370928.1"/>
    </source>
</evidence>
<accession>A0AAD1UK99</accession>
<dbReference type="SUPFAM" id="SSF47203">
    <property type="entry name" value="Acyl-CoA dehydrogenase C-terminal domain-like"/>
    <property type="match status" value="1"/>
</dbReference>
<sequence length="412" mass="45788">MKRKAISRLNLLANQVSAATPKYVQSCLEWCGFDEYLTPEEIKHRNFVRKTLEEEAAPKMDKYIHSTEFPFELVDVIKKLKINGTINKGYGSAELSPMMMAAAYVELFRVDASLATFFLVHNSLGIDALYLTASKKQLDEIMPKAMTLEKILCFGLTEKDYGSDATSLETTVTKTKGGYILNGNKRWIGNATHADYVVCWAQGASKKGIEGFIVDLKSKGVTTEKIEGKMSLRAVQNCNIFFDSVFVPESCRLEKTENFVTGAGKVLKHSRVNVCWAAVGIAVGAYDSCLKYVSNRKQFGKTISSFQLSQEKIGRMMGNINGMIHYAARITQLYYDGKATMGQIALCKAWCTLRGREVVALARELCGGNGIILENGVMKHFIDMEAIYTYEGSYDINILVAARELTGKAAFK</sequence>
<feature type="domain" description="Acyl-CoA dehydrogenase/oxidase C-terminal" evidence="6">
    <location>
        <begin position="265"/>
        <end position="405"/>
    </location>
</feature>
<dbReference type="InterPro" id="IPR006091">
    <property type="entry name" value="Acyl-CoA_Oxase/DH_mid-dom"/>
</dbReference>
<dbReference type="InterPro" id="IPR006089">
    <property type="entry name" value="Acyl-CoA_DH_CS"/>
</dbReference>
<feature type="domain" description="Acyl-CoA dehydrogenase/oxidase N-terminal" evidence="8">
    <location>
        <begin position="38"/>
        <end position="147"/>
    </location>
</feature>
<feature type="domain" description="Acyl-CoA oxidase/dehydrogenase middle" evidence="7">
    <location>
        <begin position="153"/>
        <end position="245"/>
    </location>
</feature>
<comment type="similarity">
    <text evidence="2 5">Belongs to the acyl-CoA dehydrogenase family.</text>
</comment>
<dbReference type="InterPro" id="IPR037069">
    <property type="entry name" value="AcylCoA_DH/ox_N_sf"/>
</dbReference>
<dbReference type="InterPro" id="IPR013786">
    <property type="entry name" value="AcylCoA_DH/ox_N"/>
</dbReference>
<dbReference type="Proteomes" id="UP001295684">
    <property type="component" value="Unassembled WGS sequence"/>
</dbReference>
<dbReference type="Pfam" id="PF02771">
    <property type="entry name" value="Acyl-CoA_dh_N"/>
    <property type="match status" value="1"/>
</dbReference>
<evidence type="ECO:0000259" key="7">
    <source>
        <dbReference type="Pfam" id="PF02770"/>
    </source>
</evidence>
<proteinExistence type="inferred from homology"/>
<comment type="caution">
    <text evidence="9">The sequence shown here is derived from an EMBL/GenBank/DDBJ whole genome shotgun (WGS) entry which is preliminary data.</text>
</comment>
<evidence type="ECO:0000256" key="3">
    <source>
        <dbReference type="ARBA" id="ARBA00022630"/>
    </source>
</evidence>
<dbReference type="PANTHER" id="PTHR43188:SF1">
    <property type="entry name" value="ACYL-COA DEHYDROGENASE"/>
    <property type="match status" value="1"/>
</dbReference>
<dbReference type="PROSITE" id="PS00073">
    <property type="entry name" value="ACYL_COA_DH_2"/>
    <property type="match status" value="1"/>
</dbReference>
<evidence type="ECO:0000256" key="4">
    <source>
        <dbReference type="ARBA" id="ARBA00022827"/>
    </source>
</evidence>
<evidence type="ECO:0000256" key="2">
    <source>
        <dbReference type="ARBA" id="ARBA00009347"/>
    </source>
</evidence>
<dbReference type="Gene3D" id="2.40.110.10">
    <property type="entry name" value="Butyryl-CoA Dehydrogenase, subunit A, domain 2"/>
    <property type="match status" value="1"/>
</dbReference>
<dbReference type="InterPro" id="IPR009100">
    <property type="entry name" value="AcylCoA_DH/oxidase_NM_dom_sf"/>
</dbReference>
<protein>
    <submittedName>
        <fullName evidence="9">Uncharacterized protein</fullName>
    </submittedName>
</protein>
<dbReference type="Pfam" id="PF00441">
    <property type="entry name" value="Acyl-CoA_dh_1"/>
    <property type="match status" value="1"/>
</dbReference>
<evidence type="ECO:0000313" key="10">
    <source>
        <dbReference type="Proteomes" id="UP001295684"/>
    </source>
</evidence>
<dbReference type="AlphaFoldDB" id="A0AAD1UK99"/>
<name>A0AAD1UK99_EUPCR</name>
<dbReference type="Pfam" id="PF02770">
    <property type="entry name" value="Acyl-CoA_dh_M"/>
    <property type="match status" value="1"/>
</dbReference>
<keyword evidence="3 5" id="KW-0285">Flavoprotein</keyword>
<gene>
    <name evidence="9" type="ORF">ECRASSUSDP1_LOCUS12247</name>
</gene>
<organism evidence="9 10">
    <name type="scientific">Euplotes crassus</name>
    <dbReference type="NCBI Taxonomy" id="5936"/>
    <lineage>
        <taxon>Eukaryota</taxon>
        <taxon>Sar</taxon>
        <taxon>Alveolata</taxon>
        <taxon>Ciliophora</taxon>
        <taxon>Intramacronucleata</taxon>
        <taxon>Spirotrichea</taxon>
        <taxon>Hypotrichia</taxon>
        <taxon>Euplotida</taxon>
        <taxon>Euplotidae</taxon>
        <taxon>Moneuplotes</taxon>
    </lineage>
</organism>
<dbReference type="InterPro" id="IPR045008">
    <property type="entry name" value="ACX4-like"/>
</dbReference>
<dbReference type="Gene3D" id="1.10.540.10">
    <property type="entry name" value="Acyl-CoA dehydrogenase/oxidase, N-terminal domain"/>
    <property type="match status" value="1"/>
</dbReference>
<dbReference type="InterPro" id="IPR036250">
    <property type="entry name" value="AcylCo_DH-like_C"/>
</dbReference>
<keyword evidence="4 5" id="KW-0274">FAD</keyword>
<dbReference type="GO" id="GO:0006635">
    <property type="term" value="P:fatty acid beta-oxidation"/>
    <property type="evidence" value="ECO:0007669"/>
    <property type="project" value="InterPro"/>
</dbReference>
<dbReference type="GO" id="GO:0005777">
    <property type="term" value="C:peroxisome"/>
    <property type="evidence" value="ECO:0007669"/>
    <property type="project" value="TreeGrafter"/>
</dbReference>
<reference evidence="9" key="1">
    <citation type="submission" date="2023-07" db="EMBL/GenBank/DDBJ databases">
        <authorList>
            <consortium name="AG Swart"/>
            <person name="Singh M."/>
            <person name="Singh A."/>
            <person name="Seah K."/>
            <person name="Emmerich C."/>
        </authorList>
    </citation>
    <scope>NUCLEOTIDE SEQUENCE</scope>
    <source>
        <strain evidence="9">DP1</strain>
    </source>
</reference>
<dbReference type="InterPro" id="IPR046373">
    <property type="entry name" value="Acyl-CoA_Oxase/DH_mid-dom_sf"/>
</dbReference>
<dbReference type="PANTHER" id="PTHR43188">
    <property type="entry name" value="ACYL-COENZYME A OXIDASE"/>
    <property type="match status" value="1"/>
</dbReference>
<comment type="cofactor">
    <cofactor evidence="1 5">
        <name>FAD</name>
        <dbReference type="ChEBI" id="CHEBI:57692"/>
    </cofactor>
</comment>
<keyword evidence="10" id="KW-1185">Reference proteome</keyword>
<evidence type="ECO:0000256" key="1">
    <source>
        <dbReference type="ARBA" id="ARBA00001974"/>
    </source>
</evidence>
<keyword evidence="5" id="KW-0560">Oxidoreductase</keyword>
<evidence type="ECO:0000256" key="5">
    <source>
        <dbReference type="RuleBase" id="RU362125"/>
    </source>
</evidence>
<evidence type="ECO:0000259" key="6">
    <source>
        <dbReference type="Pfam" id="PF00441"/>
    </source>
</evidence>
<dbReference type="Gene3D" id="1.20.140.10">
    <property type="entry name" value="Butyryl-CoA Dehydrogenase, subunit A, domain 3"/>
    <property type="match status" value="1"/>
</dbReference>